<evidence type="ECO:0000313" key="2">
    <source>
        <dbReference type="Proteomes" id="UP001501508"/>
    </source>
</evidence>
<evidence type="ECO:0000313" key="1">
    <source>
        <dbReference type="EMBL" id="GAA4447684.1"/>
    </source>
</evidence>
<sequence>MTITRLTYIKYSGIWSMHVKEYSGKRHQMFVDEETAKGLLEADFIRTDGMHFEDYRFVKSRSISESEKAECEKVRLIINRRKL</sequence>
<reference evidence="2" key="1">
    <citation type="journal article" date="2019" name="Int. J. Syst. Evol. Microbiol.">
        <title>The Global Catalogue of Microorganisms (GCM) 10K type strain sequencing project: providing services to taxonomists for standard genome sequencing and annotation.</title>
        <authorList>
            <consortium name="The Broad Institute Genomics Platform"/>
            <consortium name="The Broad Institute Genome Sequencing Center for Infectious Disease"/>
            <person name="Wu L."/>
            <person name="Ma J."/>
        </authorList>
    </citation>
    <scope>NUCLEOTIDE SEQUENCE [LARGE SCALE GENOMIC DNA]</scope>
    <source>
        <strain evidence="2">JCM 31920</strain>
    </source>
</reference>
<keyword evidence="2" id="KW-1185">Reference proteome</keyword>
<gene>
    <name evidence="1" type="ORF">GCM10023091_43010</name>
</gene>
<organism evidence="1 2">
    <name type="scientific">Ravibacter arvi</name>
    <dbReference type="NCBI Taxonomy" id="2051041"/>
    <lineage>
        <taxon>Bacteria</taxon>
        <taxon>Pseudomonadati</taxon>
        <taxon>Bacteroidota</taxon>
        <taxon>Cytophagia</taxon>
        <taxon>Cytophagales</taxon>
        <taxon>Spirosomataceae</taxon>
        <taxon>Ravibacter</taxon>
    </lineage>
</organism>
<dbReference type="EMBL" id="BAABEY010000036">
    <property type="protein sequence ID" value="GAA4447684.1"/>
    <property type="molecule type" value="Genomic_DNA"/>
</dbReference>
<accession>A0ABP8MDP7</accession>
<dbReference type="Proteomes" id="UP001501508">
    <property type="component" value="Unassembled WGS sequence"/>
</dbReference>
<protein>
    <submittedName>
        <fullName evidence="1">Uncharacterized protein</fullName>
    </submittedName>
</protein>
<name>A0ABP8MDP7_9BACT</name>
<proteinExistence type="predicted"/>
<dbReference type="RefSeq" id="WP_345033024.1">
    <property type="nucleotide sequence ID" value="NZ_BAABEY010000036.1"/>
</dbReference>
<comment type="caution">
    <text evidence="1">The sequence shown here is derived from an EMBL/GenBank/DDBJ whole genome shotgun (WGS) entry which is preliminary data.</text>
</comment>